<dbReference type="InterPro" id="IPR005532">
    <property type="entry name" value="SUMF_dom"/>
</dbReference>
<dbReference type="Proteomes" id="UP001597549">
    <property type="component" value="Unassembled WGS sequence"/>
</dbReference>
<evidence type="ECO:0000259" key="1">
    <source>
        <dbReference type="Pfam" id="PF03781"/>
    </source>
</evidence>
<dbReference type="InterPro" id="IPR016187">
    <property type="entry name" value="CTDL_fold"/>
</dbReference>
<dbReference type="InterPro" id="IPR019866">
    <property type="entry name" value="Glid_motil-assoc_lipo_GldK"/>
</dbReference>
<reference evidence="3" key="1">
    <citation type="journal article" date="2019" name="Int. J. Syst. Evol. Microbiol.">
        <title>The Global Catalogue of Microorganisms (GCM) 10K type strain sequencing project: providing services to taxonomists for standard genome sequencing and annotation.</title>
        <authorList>
            <consortium name="The Broad Institute Genomics Platform"/>
            <consortium name="The Broad Institute Genome Sequencing Center for Infectious Disease"/>
            <person name="Wu L."/>
            <person name="Ma J."/>
        </authorList>
    </citation>
    <scope>NUCLEOTIDE SEQUENCE [LARGE SCALE GENOMIC DNA]</scope>
    <source>
        <strain evidence="3">KCTC 52644</strain>
    </source>
</reference>
<dbReference type="Gene3D" id="3.90.1580.10">
    <property type="entry name" value="paralog of FGE (formylglycine-generating enzyme)"/>
    <property type="match status" value="2"/>
</dbReference>
<dbReference type="NCBIfam" id="TIGR03525">
    <property type="entry name" value="GldK"/>
    <property type="match status" value="1"/>
</dbReference>
<keyword evidence="2" id="KW-0449">Lipoprotein</keyword>
<dbReference type="SUPFAM" id="SSF56436">
    <property type="entry name" value="C-type lectin-like"/>
    <property type="match status" value="1"/>
</dbReference>
<name>A0ABW5ZAV5_9FLAO</name>
<dbReference type="InterPro" id="IPR051043">
    <property type="entry name" value="Sulfatase_Mod_Factor_Kinase"/>
</dbReference>
<dbReference type="PANTHER" id="PTHR23150:SF19">
    <property type="entry name" value="FORMYLGLYCINE-GENERATING ENZYME"/>
    <property type="match status" value="1"/>
</dbReference>
<keyword evidence="3" id="KW-1185">Reference proteome</keyword>
<sequence length="460" mass="52294">MKKFVALTAILSLFISCGKGDKGELVGVKGKKWHAEKPYGMTLVPGGAFIMGKSDDDLANVQDAPTKTVTVRSFYMDETEITNSEYRQFVGWVKDSIMKTRLAIMADLQGQKPGSGSGKGGSIGEFAFADVDPEKMTPYDKYMYDNYYSVGTDDDIYAGRKLNNKIKLIKDPKKYPDEFYVEVMDSMYLPESESYNGLKTIDASKLKFKYNQVDINKAVQKKGRKDFFEDAPAIEIYPDTTVWIKDFAYSYNEPMHNDYFWHQAYGEYPVVGVSWNQAKAFCSWRTMYKNAYIKKKRGRDQINSFRLPTEAEWEYAARGGLEGATYPWGGPYAKNDRGCFMANFKPNRGDYAADGALYTVEAKSYEANDYNLYNMAGNVSEWTESSYFAESYEFVSTMNPHVADRTNQRKVVRGGSWKDVAYMLQVSTRDFEYADSARSYIGFRTVQDYMGTASTGNSLK</sequence>
<evidence type="ECO:0000313" key="3">
    <source>
        <dbReference type="Proteomes" id="UP001597549"/>
    </source>
</evidence>
<organism evidence="2 3">
    <name type="scientific">Flavobacterium ardleyense</name>
    <dbReference type="NCBI Taxonomy" id="2038737"/>
    <lineage>
        <taxon>Bacteria</taxon>
        <taxon>Pseudomonadati</taxon>
        <taxon>Bacteroidota</taxon>
        <taxon>Flavobacteriia</taxon>
        <taxon>Flavobacteriales</taxon>
        <taxon>Flavobacteriaceae</taxon>
        <taxon>Flavobacterium</taxon>
    </lineage>
</organism>
<proteinExistence type="predicted"/>
<dbReference type="EMBL" id="JBHUOL010000022">
    <property type="protein sequence ID" value="MFD2910014.1"/>
    <property type="molecule type" value="Genomic_DNA"/>
</dbReference>
<accession>A0ABW5ZAV5</accession>
<dbReference type="Pfam" id="PF03781">
    <property type="entry name" value="FGE-sulfatase"/>
    <property type="match status" value="1"/>
</dbReference>
<comment type="caution">
    <text evidence="2">The sequence shown here is derived from an EMBL/GenBank/DDBJ whole genome shotgun (WGS) entry which is preliminary data.</text>
</comment>
<protein>
    <submittedName>
        <fullName evidence="2">Gliding motility lipoprotein GldK</fullName>
    </submittedName>
</protein>
<gene>
    <name evidence="2" type="primary">gldK</name>
    <name evidence="2" type="ORF">ACFSX9_14865</name>
</gene>
<dbReference type="RefSeq" id="WP_379809082.1">
    <property type="nucleotide sequence ID" value="NZ_JBHUOL010000022.1"/>
</dbReference>
<evidence type="ECO:0000313" key="2">
    <source>
        <dbReference type="EMBL" id="MFD2910014.1"/>
    </source>
</evidence>
<feature type="domain" description="Sulfatase-modifying factor enzyme-like" evidence="1">
    <location>
        <begin position="40"/>
        <end position="446"/>
    </location>
</feature>
<dbReference type="PROSITE" id="PS51257">
    <property type="entry name" value="PROKAR_LIPOPROTEIN"/>
    <property type="match status" value="1"/>
</dbReference>
<dbReference type="PANTHER" id="PTHR23150">
    <property type="entry name" value="SULFATASE MODIFYING FACTOR 1, 2"/>
    <property type="match status" value="1"/>
</dbReference>
<dbReference type="InterPro" id="IPR042095">
    <property type="entry name" value="SUMF_sf"/>
</dbReference>